<dbReference type="InterPro" id="IPR027417">
    <property type="entry name" value="P-loop_NTPase"/>
</dbReference>
<keyword evidence="6" id="KW-1185">Reference proteome</keyword>
<protein>
    <submittedName>
        <fullName evidence="3">Pilus retraction protein PilT</fullName>
    </submittedName>
    <submittedName>
        <fullName evidence="4">Twitching motility protein PilU</fullName>
    </submittedName>
</protein>
<comment type="similarity">
    <text evidence="1">Belongs to the GSP E family.</text>
</comment>
<dbReference type="EMBL" id="LMXI01000562">
    <property type="protein sequence ID" value="KRT57295.1"/>
    <property type="molecule type" value="Genomic_DNA"/>
</dbReference>
<dbReference type="Proteomes" id="UP000051634">
    <property type="component" value="Unassembled WGS sequence"/>
</dbReference>
<evidence type="ECO:0000313" key="5">
    <source>
        <dbReference type="Proteomes" id="UP000051276"/>
    </source>
</evidence>
<organism evidence="3 6">
    <name type="scientific">endosymbiont of Ridgeia piscesae</name>
    <dbReference type="NCBI Taxonomy" id="54398"/>
    <lineage>
        <taxon>Bacteria</taxon>
        <taxon>Pseudomonadati</taxon>
        <taxon>Pseudomonadota</taxon>
        <taxon>Gammaproteobacteria</taxon>
        <taxon>sulfur-oxidizing symbionts</taxon>
    </lineage>
</organism>
<proteinExistence type="inferred from homology"/>
<gene>
    <name evidence="3" type="ORF">Ga0074115_10254</name>
    <name evidence="4" type="ORF">Ga0076813_11322</name>
</gene>
<dbReference type="STRING" id="54398.Ga0074115_10254"/>
<name>A0A0T5YTL3_9GAMM</name>
<evidence type="ECO:0000313" key="3">
    <source>
        <dbReference type="EMBL" id="KRT53952.1"/>
    </source>
</evidence>
<dbReference type="InterPro" id="IPR050921">
    <property type="entry name" value="T4SS_GSP_E_ATPase"/>
</dbReference>
<dbReference type="Gene3D" id="3.30.450.90">
    <property type="match status" value="1"/>
</dbReference>
<dbReference type="PANTHER" id="PTHR30486">
    <property type="entry name" value="TWITCHING MOTILITY PROTEIN PILT"/>
    <property type="match status" value="1"/>
</dbReference>
<dbReference type="SUPFAM" id="SSF52540">
    <property type="entry name" value="P-loop containing nucleoside triphosphate hydrolases"/>
    <property type="match status" value="1"/>
</dbReference>
<dbReference type="Pfam" id="PF00437">
    <property type="entry name" value="T2SSE"/>
    <property type="match status" value="1"/>
</dbReference>
<dbReference type="EMBL" id="LDXT01000094">
    <property type="protein sequence ID" value="KRT53952.1"/>
    <property type="molecule type" value="Genomic_DNA"/>
</dbReference>
<evidence type="ECO:0000256" key="1">
    <source>
        <dbReference type="ARBA" id="ARBA00006611"/>
    </source>
</evidence>
<comment type="caution">
    <text evidence="3">The sequence shown here is derived from an EMBL/GenBank/DDBJ whole genome shotgun (WGS) entry which is preliminary data.</text>
</comment>
<dbReference type="Proteomes" id="UP000051276">
    <property type="component" value="Unassembled WGS sequence"/>
</dbReference>
<dbReference type="PATRIC" id="fig|54398.3.peg.293"/>
<evidence type="ECO:0000259" key="2">
    <source>
        <dbReference type="Pfam" id="PF00437"/>
    </source>
</evidence>
<reference evidence="5 6" key="1">
    <citation type="submission" date="2015-11" db="EMBL/GenBank/DDBJ databases">
        <title>The genome of Candidatus Endoriftia persephone in Ridgeia piscesae and population structure of the North Eastern Pacific vestimentiferan symbionts.</title>
        <authorList>
            <person name="Perez M."/>
            <person name="Juniper K.S."/>
        </authorList>
    </citation>
    <scope>NUCLEOTIDE SEQUENCE [LARGE SCALE GENOMIC DNA]</scope>
    <source>
        <strain evidence="4">Ind10</strain>
        <strain evidence="3">Ind11</strain>
    </source>
</reference>
<evidence type="ECO:0000313" key="4">
    <source>
        <dbReference type="EMBL" id="KRT57295.1"/>
    </source>
</evidence>
<dbReference type="NCBIfam" id="TIGR01420">
    <property type="entry name" value="pilT_fam"/>
    <property type="match status" value="1"/>
</dbReference>
<feature type="domain" description="Bacterial type II secretion system protein E" evidence="2">
    <location>
        <begin position="115"/>
        <end position="273"/>
    </location>
</feature>
<dbReference type="GO" id="GO:0016887">
    <property type="term" value="F:ATP hydrolysis activity"/>
    <property type="evidence" value="ECO:0007669"/>
    <property type="project" value="InterPro"/>
</dbReference>
<dbReference type="CDD" id="cd01131">
    <property type="entry name" value="PilT"/>
    <property type="match status" value="1"/>
</dbReference>
<dbReference type="PANTHER" id="PTHR30486:SF12">
    <property type="entry name" value="TYPE IV PILUS ATPASE PILU"/>
    <property type="match status" value="1"/>
</dbReference>
<dbReference type="InterPro" id="IPR006321">
    <property type="entry name" value="PilT/PilU"/>
</dbReference>
<evidence type="ECO:0000313" key="6">
    <source>
        <dbReference type="Proteomes" id="UP000051634"/>
    </source>
</evidence>
<dbReference type="InterPro" id="IPR001482">
    <property type="entry name" value="T2SS/T4SS_dom"/>
</dbReference>
<accession>A0A0T5YTL3</accession>
<sequence length="369" mass="41356">MDIVPYLKLMVQKNGSDLFFSTGAPPNLKAEGDCRPIGSTPLQPGQVRKLAYSVMSDDQIHEFEATLECNMAISISKLGRFRVNVFRQRGDVAMVIRYIKGVIPPVEQLNLPVILKDLILQKHGLILVVGATGSGKSTTLAAMLEHRNQNMYGHILTIEDPIEYLYTHKRSIVDQREVGIDTLSYENALKNAMREAPDVIQIGEIRDMETMKYAIAYAETGHLCLSTLHSNNANQALDRIINFFPDTARQQLYMDLSLNLKAVISQRLVRNVNGQRLPAVEILLLTSYISELIQKGDIHGIKEAMEQGTERGMQTFDQSLYKLYREERITLEEALTHADSRNNLSLKIRLSEGASPGFSGNLGITEKQP</sequence>
<dbReference type="AlphaFoldDB" id="A0A0T5YTL3"/>
<dbReference type="GO" id="GO:0005524">
    <property type="term" value="F:ATP binding"/>
    <property type="evidence" value="ECO:0007669"/>
    <property type="project" value="InterPro"/>
</dbReference>
<dbReference type="RefSeq" id="WP_057955690.1">
    <property type="nucleotide sequence ID" value="NZ_KQ556888.1"/>
</dbReference>
<dbReference type="Gene3D" id="3.40.50.300">
    <property type="entry name" value="P-loop containing nucleotide triphosphate hydrolases"/>
    <property type="match status" value="1"/>
</dbReference>